<comment type="similarity">
    <text evidence="5 20 21">Belongs to the glycosyl hydrolase 9 (cellulase E) family.</text>
</comment>
<dbReference type="InterPro" id="IPR009014">
    <property type="entry name" value="Transketo_C/PFOR_II"/>
</dbReference>
<evidence type="ECO:0000256" key="12">
    <source>
        <dbReference type="ARBA" id="ARBA00022982"/>
    </source>
</evidence>
<dbReference type="InterPro" id="IPR017927">
    <property type="entry name" value="FAD-bd_FR_type"/>
</dbReference>
<evidence type="ECO:0000256" key="15">
    <source>
        <dbReference type="ARBA" id="ARBA00023277"/>
    </source>
</evidence>
<comment type="catalytic activity">
    <reaction evidence="18">
        <text>hydrogen sulfide + 3 NADP(+) + 3 H2O = sulfite + 3 NADPH + 4 H(+)</text>
        <dbReference type="Rhea" id="RHEA:13801"/>
        <dbReference type="ChEBI" id="CHEBI:15377"/>
        <dbReference type="ChEBI" id="CHEBI:15378"/>
        <dbReference type="ChEBI" id="CHEBI:17359"/>
        <dbReference type="ChEBI" id="CHEBI:29919"/>
        <dbReference type="ChEBI" id="CHEBI:57783"/>
        <dbReference type="ChEBI" id="CHEBI:58349"/>
        <dbReference type="EC" id="1.8.1.2"/>
    </reaction>
</comment>
<evidence type="ECO:0000256" key="10">
    <source>
        <dbReference type="ARBA" id="ARBA00022827"/>
    </source>
</evidence>
<dbReference type="InterPro" id="IPR002869">
    <property type="entry name" value="Pyrv_flavodox_OxRed_cen"/>
</dbReference>
<feature type="compositionally biased region" description="Polar residues" evidence="22">
    <location>
        <begin position="1541"/>
        <end position="1562"/>
    </location>
</feature>
<protein>
    <recommendedName>
        <fullName evidence="21">Endoglucanase</fullName>
        <ecNumber evidence="21">3.2.1.4</ecNumber>
    </recommendedName>
</protein>
<keyword evidence="23" id="KW-0472">Membrane</keyword>
<evidence type="ECO:0000256" key="18">
    <source>
        <dbReference type="ARBA" id="ARBA00052219"/>
    </source>
</evidence>
<dbReference type="Pfam" id="PF00175">
    <property type="entry name" value="NAD_binding_1"/>
    <property type="match status" value="1"/>
</dbReference>
<dbReference type="SUPFAM" id="SSF63380">
    <property type="entry name" value="Riboflavin synthase domain-like"/>
    <property type="match status" value="1"/>
</dbReference>
<dbReference type="InterPro" id="IPR029061">
    <property type="entry name" value="THDP-binding"/>
</dbReference>
<evidence type="ECO:0000256" key="2">
    <source>
        <dbReference type="ARBA" id="ARBA00001917"/>
    </source>
</evidence>
<dbReference type="InterPro" id="IPR039261">
    <property type="entry name" value="FNR_nucleotide-bd"/>
</dbReference>
<dbReference type="InterPro" id="IPR023173">
    <property type="entry name" value="NADPH_Cyt_P450_Rdtase_alpha"/>
</dbReference>
<keyword evidence="8" id="KW-0288">FMN</keyword>
<evidence type="ECO:0000256" key="9">
    <source>
        <dbReference type="ARBA" id="ARBA00022801"/>
    </source>
</evidence>
<dbReference type="Gene3D" id="3.40.50.80">
    <property type="entry name" value="Nucleotide-binding domain of ferredoxin-NADP reductase (FNR) module"/>
    <property type="match status" value="1"/>
</dbReference>
<feature type="transmembrane region" description="Helical" evidence="23">
    <location>
        <begin position="1661"/>
        <end position="1683"/>
    </location>
</feature>
<keyword evidence="13 21" id="KW-0136">Cellulose degradation</keyword>
<organism evidence="25 26">
    <name type="scientific">Collybiopsis confluens</name>
    <dbReference type="NCBI Taxonomy" id="2823264"/>
    <lineage>
        <taxon>Eukaryota</taxon>
        <taxon>Fungi</taxon>
        <taxon>Dikarya</taxon>
        <taxon>Basidiomycota</taxon>
        <taxon>Agaricomycotina</taxon>
        <taxon>Agaricomycetes</taxon>
        <taxon>Agaricomycetidae</taxon>
        <taxon>Agaricales</taxon>
        <taxon>Marasmiineae</taxon>
        <taxon>Omphalotaceae</taxon>
        <taxon>Collybiopsis</taxon>
    </lineage>
</organism>
<evidence type="ECO:0000256" key="5">
    <source>
        <dbReference type="ARBA" id="ARBA00007072"/>
    </source>
</evidence>
<dbReference type="InterPro" id="IPR001709">
    <property type="entry name" value="Flavoprot_Pyr_Nucl_cyt_Rdtase"/>
</dbReference>
<dbReference type="InterPro" id="IPR033126">
    <property type="entry name" value="Glyco_hydro_9_Asp/Glu_AS"/>
</dbReference>
<dbReference type="SUPFAM" id="SSF52518">
    <property type="entry name" value="Thiamin diphosphate-binding fold (THDP-binding)"/>
    <property type="match status" value="1"/>
</dbReference>
<sequence length="1696" mass="183638">MAIQVAGESTSNLLASSVTQVDAVVEATLSQMLEDPRISASTVVEFISSRAETTSSVYIFDLAEQVGFGTLTKNWSNSKTGTAPVVDLQTRAGAGSSLVGRLSEATSSASVYGVILTAFTSSQGLSLMAPALSYLPPATASGRLVIQVPNITPVGETFSLAPTLASLASVLPILPENIVVLASATSQETVHFTQLSYQLSSSHVIHVFDHFSSSREVGHATYPLPQKDYGNVSVSEAVKQAGHLPFDYVGDAQAHTVVISFNGPLAVAAKAFARRSCGFAAVSVNVIRPWDERALRAILPATVKMVHVLDDVPNMSTQGPLYVDVLGSLLDFPDPPTVHSHRVAPSQTEAFVSHTNSFKKFLASFVPELEAPTPAVMKKLMFFSTPSTALSNVPLLVESALSVTQTISSRLSIEHDVFSRRGGLTASRILLAPKSSQDGDNIPIPLILPYDPHTTGEVDFLAILDHAILKTHSVLNYAKAGSPLLIVTSWTGEELFTNLPVPTTRLIIGKKLRPFVINATAIADVLGVAGDSIHGAISNIVVYLAFMRMYLGSAATEDNVLKLAIGSYGDIVEDVSLTKIHTATWDSLEEILFTELPDEEKAVELKDFTFNAIAVETNEGDTVVNGARLGSWHDAAKHLLFPAVFSPPAEPANEEFPQNPALRPELPERTFLVTCTVNRRLTPKEYDRNVFHLEFDTGGTGLKYAIGEALGVHGWNDAQQVTDFCEWYGVDPSRLVTIPVPGSDDKLHTRTAYQALQQQIDLFGRPPKSFYTDLAAYATSKPDKYALLFVGSADGSATFKKLAEKDTVTFADVLKMYPSARPGIEVLCELIGDIKPRHYSIASAQSVVGDRVDLLVVTVDWVTPSGSPRFGQCTRYLAGLQIGQKVTVSIKPSVMKLPPSNTQPLILAGLGTGAAPFRAFLQHKAFLHAQGEEIGPVHYYFGSRHQSQEYLYGEEIEAFILDGIITRAGLAFSRDGQPGAKKVYIQHKMLEDAQDLVKMLKHDEGVFYLCGPTWPVPDVYEALCGALEKYQGMTKENAGEYLEGLKEEERYVLEQKRTWFWATASPLYPSMFLRPLCLIFLPYCLRVYAQISLPSPAFQPPKAETGAVATLGSNTSVPNEQWSTLLGDLLYFYEAQRSGKLPSSNRVSWRNDSALEDGSDVGLDLTGGYYDAGDYIKVAFPLSFTLTSICWGGIDFGKGYDLSNQTAYLDSMLRWGLDWLIKGHPYHNNTLFVAVSDTGTDDAYWGGDQNIPPTRPSYQINDTFPGTDAAAGVSTALAACSFLYYGGTLSPTSIGKSNVNSTAPASLRNTSYATTLLTHAVQLYAFAVNASGGMTVYQNSVPEVAQSYASSGYGDELVFASLWLSLAVNASQNANSSSDSNSTSIIVSSALTPQQYYSLAQNYYQQFSLAGQNKVFNWDDKTAGVYILFAQMTSLGYDDGGHFADWQKEAERYLDAAVNPSGGESELTKGGLLYYSGDSDDASLNPALNLAMLLHRYAASGLSSSDDKKSSYLSFAQSQVDYVLGKNPMSAPYLVGLHPNSPKNPHSAMSSGGSDISQLDTEPPLSQGNTYVLYGAVLGGPDRFDRFFDIRSDWVESEPALDYNAPLLTLSAMHIITDSEDPYFVHLVVGQYDQVRPKGQPCDDAIQAGCSGHRLSEGGRIALGVVLGVTGLVMLGLLGMWLWELRKRRAIIDKSG</sequence>
<keyword evidence="6" id="KW-0813">Transport</keyword>
<dbReference type="SUPFAM" id="SSF48208">
    <property type="entry name" value="Six-hairpin glycosidases"/>
    <property type="match status" value="1"/>
</dbReference>
<name>A0A8H5MHT4_9AGAR</name>
<keyword evidence="23" id="KW-0812">Transmembrane</keyword>
<dbReference type="SUPFAM" id="SSF53323">
    <property type="entry name" value="Pyruvate-ferredoxin oxidoreductase, PFOR, domain III"/>
    <property type="match status" value="1"/>
</dbReference>
<dbReference type="Gene3D" id="2.40.30.10">
    <property type="entry name" value="Translation factors"/>
    <property type="match status" value="1"/>
</dbReference>
<dbReference type="OrthoDB" id="1856718at2759"/>
<dbReference type="Gene3D" id="3.40.50.920">
    <property type="match status" value="1"/>
</dbReference>
<dbReference type="FunFam" id="1.20.990.10:FF:000010">
    <property type="entry name" value="Sulfite reductase [NADPH] flavoprotein component"/>
    <property type="match status" value="1"/>
</dbReference>
<dbReference type="EC" id="3.2.1.4" evidence="21"/>
<dbReference type="EMBL" id="JAACJN010000001">
    <property type="protein sequence ID" value="KAF5393954.1"/>
    <property type="molecule type" value="Genomic_DNA"/>
</dbReference>
<dbReference type="InterPro" id="IPR012341">
    <property type="entry name" value="6hp_glycosidase-like_sf"/>
</dbReference>
<dbReference type="GO" id="GO:0030245">
    <property type="term" value="P:cellulose catabolic process"/>
    <property type="evidence" value="ECO:0007669"/>
    <property type="project" value="UniProtKB-KW"/>
</dbReference>
<gene>
    <name evidence="25" type="ORF">D9757_000145</name>
</gene>
<dbReference type="PROSITE" id="PS51384">
    <property type="entry name" value="FAD_FR"/>
    <property type="match status" value="1"/>
</dbReference>
<keyword evidence="14" id="KW-0560">Oxidoreductase</keyword>
<feature type="active site" evidence="20">
    <location>
        <position position="1589"/>
    </location>
</feature>
<evidence type="ECO:0000313" key="25">
    <source>
        <dbReference type="EMBL" id="KAF5393954.1"/>
    </source>
</evidence>
<dbReference type="PRINTS" id="PR00371">
    <property type="entry name" value="FPNCR"/>
</dbReference>
<evidence type="ECO:0000256" key="1">
    <source>
        <dbReference type="ARBA" id="ARBA00000966"/>
    </source>
</evidence>
<dbReference type="InterPro" id="IPR017938">
    <property type="entry name" value="Riboflavin_synthase-like_b-brl"/>
</dbReference>
<keyword evidence="9 20" id="KW-0378">Hydrolase</keyword>
<keyword evidence="12" id="KW-0249">Electron transport</keyword>
<reference evidence="25 26" key="1">
    <citation type="journal article" date="2020" name="ISME J.">
        <title>Uncovering the hidden diversity of litter-decomposition mechanisms in mushroom-forming fungi.</title>
        <authorList>
            <person name="Floudas D."/>
            <person name="Bentzer J."/>
            <person name="Ahren D."/>
            <person name="Johansson T."/>
            <person name="Persson P."/>
            <person name="Tunlid A."/>
        </authorList>
    </citation>
    <scope>NUCLEOTIDE SEQUENCE [LARGE SCALE GENOMIC DNA]</scope>
    <source>
        <strain evidence="25 26">CBS 406.79</strain>
    </source>
</reference>
<dbReference type="InterPro" id="IPR001701">
    <property type="entry name" value="Glyco_hydro_9"/>
</dbReference>
<keyword evidence="15 20" id="KW-0119">Carbohydrate metabolism</keyword>
<dbReference type="CDD" id="cd06207">
    <property type="entry name" value="CyPoR_like"/>
    <property type="match status" value="1"/>
</dbReference>
<evidence type="ECO:0000256" key="8">
    <source>
        <dbReference type="ARBA" id="ARBA00022643"/>
    </source>
</evidence>
<dbReference type="SUPFAM" id="SSF52343">
    <property type="entry name" value="Ferredoxin reductase-like, C-terminal NADP-linked domain"/>
    <property type="match status" value="1"/>
</dbReference>
<evidence type="ECO:0000259" key="24">
    <source>
        <dbReference type="PROSITE" id="PS51384"/>
    </source>
</evidence>
<evidence type="ECO:0000256" key="23">
    <source>
        <dbReference type="SAM" id="Phobius"/>
    </source>
</evidence>
<dbReference type="Proteomes" id="UP000518752">
    <property type="component" value="Unassembled WGS sequence"/>
</dbReference>
<evidence type="ECO:0000256" key="17">
    <source>
        <dbReference type="ARBA" id="ARBA00023326"/>
    </source>
</evidence>
<dbReference type="SUPFAM" id="SSF52922">
    <property type="entry name" value="TK C-terminal domain-like"/>
    <property type="match status" value="1"/>
</dbReference>
<dbReference type="InterPro" id="IPR008928">
    <property type="entry name" value="6-hairpin_glycosidase_sf"/>
</dbReference>
<evidence type="ECO:0000256" key="14">
    <source>
        <dbReference type="ARBA" id="ARBA00023002"/>
    </source>
</evidence>
<feature type="domain" description="FAD-binding FR-type" evidence="24">
    <location>
        <begin position="668"/>
        <end position="899"/>
    </location>
</feature>
<dbReference type="GO" id="GO:0004783">
    <property type="term" value="F:sulfite reductase (NADPH) activity"/>
    <property type="evidence" value="ECO:0007669"/>
    <property type="project" value="UniProtKB-EC"/>
</dbReference>
<dbReference type="Gene3D" id="3.40.920.10">
    <property type="entry name" value="Pyruvate-ferredoxin oxidoreductase, PFOR, domain III"/>
    <property type="match status" value="1"/>
</dbReference>
<comment type="caution">
    <text evidence="25">The sequence shown here is derived from an EMBL/GenBank/DDBJ whole genome shotgun (WGS) entry which is preliminary data.</text>
</comment>
<dbReference type="Pfam" id="PF00667">
    <property type="entry name" value="FAD_binding_1"/>
    <property type="match status" value="1"/>
</dbReference>
<comment type="cofactor">
    <cofactor evidence="3">
        <name>FAD</name>
        <dbReference type="ChEBI" id="CHEBI:57692"/>
    </cofactor>
</comment>
<evidence type="ECO:0000256" key="20">
    <source>
        <dbReference type="PROSITE-ProRule" id="PRU10060"/>
    </source>
</evidence>
<keyword evidence="16 20" id="KW-0326">Glycosidase</keyword>
<comment type="catalytic activity">
    <reaction evidence="1 21">
        <text>Endohydrolysis of (1-&gt;4)-beta-D-glucosidic linkages in cellulose, lichenin and cereal beta-D-glucans.</text>
        <dbReference type="EC" id="3.2.1.4"/>
    </reaction>
</comment>
<evidence type="ECO:0000313" key="26">
    <source>
        <dbReference type="Proteomes" id="UP000518752"/>
    </source>
</evidence>
<evidence type="ECO:0000256" key="7">
    <source>
        <dbReference type="ARBA" id="ARBA00022630"/>
    </source>
</evidence>
<dbReference type="GO" id="GO:0008810">
    <property type="term" value="F:cellulase activity"/>
    <property type="evidence" value="ECO:0007669"/>
    <property type="project" value="UniProtKB-EC"/>
</dbReference>
<keyword evidence="10" id="KW-0274">FAD</keyword>
<keyword evidence="23" id="KW-1133">Transmembrane helix</keyword>
<proteinExistence type="inferred from homology"/>
<evidence type="ECO:0000256" key="11">
    <source>
        <dbReference type="ARBA" id="ARBA00022857"/>
    </source>
</evidence>
<evidence type="ECO:0000256" key="21">
    <source>
        <dbReference type="RuleBase" id="RU361166"/>
    </source>
</evidence>
<comment type="pathway">
    <text evidence="4">Sulfur metabolism; hydrogen sulfide biosynthesis; hydrogen sulfide from sulfite (NADPH route): step 1/1.</text>
</comment>
<accession>A0A8H5MHT4</accession>
<dbReference type="InterPro" id="IPR003097">
    <property type="entry name" value="CysJ-like_FAD-binding"/>
</dbReference>
<keyword evidence="26" id="KW-1185">Reference proteome</keyword>
<dbReference type="InterPro" id="IPR001433">
    <property type="entry name" value="OxRdtase_FAD/NAD-bd"/>
</dbReference>
<keyword evidence="7" id="KW-0285">Flavoprotein</keyword>
<evidence type="ECO:0000256" key="22">
    <source>
        <dbReference type="SAM" id="MobiDB-lite"/>
    </source>
</evidence>
<keyword evidence="17 20" id="KW-0624">Polysaccharide degradation</keyword>
<evidence type="ECO:0000256" key="4">
    <source>
        <dbReference type="ARBA" id="ARBA00004774"/>
    </source>
</evidence>
<comment type="function">
    <text evidence="19">This enzyme catalyzes the 6-electron reduction of sulfite to sulfide. This is one of several activities required for the biosynthesis of L-cysteine from sulfate.</text>
</comment>
<dbReference type="Gene3D" id="1.20.990.10">
    <property type="entry name" value="NADPH-cytochrome p450 Reductase, Chain A, domain 3"/>
    <property type="match status" value="1"/>
</dbReference>
<evidence type="ECO:0000256" key="13">
    <source>
        <dbReference type="ARBA" id="ARBA00023001"/>
    </source>
</evidence>
<feature type="active site" evidence="20">
    <location>
        <position position="1598"/>
    </location>
</feature>
<dbReference type="Gene3D" id="1.50.10.10">
    <property type="match status" value="1"/>
</dbReference>
<dbReference type="Pfam" id="PF00759">
    <property type="entry name" value="Glyco_hydro_9"/>
    <property type="match status" value="1"/>
</dbReference>
<dbReference type="Gene3D" id="3.40.50.970">
    <property type="match status" value="1"/>
</dbReference>
<evidence type="ECO:0000256" key="16">
    <source>
        <dbReference type="ARBA" id="ARBA00023295"/>
    </source>
</evidence>
<dbReference type="PANTHER" id="PTHR22298">
    <property type="entry name" value="ENDO-1,4-BETA-GLUCANASE"/>
    <property type="match status" value="1"/>
</dbReference>
<evidence type="ECO:0000256" key="19">
    <source>
        <dbReference type="ARBA" id="ARBA00059320"/>
    </source>
</evidence>
<comment type="cofactor">
    <cofactor evidence="2">
        <name>FMN</name>
        <dbReference type="ChEBI" id="CHEBI:58210"/>
    </cofactor>
</comment>
<evidence type="ECO:0000256" key="6">
    <source>
        <dbReference type="ARBA" id="ARBA00022448"/>
    </source>
</evidence>
<dbReference type="PROSITE" id="PS00698">
    <property type="entry name" value="GH9_3"/>
    <property type="match status" value="1"/>
</dbReference>
<keyword evidence="11" id="KW-0521">NADP</keyword>
<feature type="region of interest" description="Disordered" evidence="22">
    <location>
        <begin position="1540"/>
        <end position="1562"/>
    </location>
</feature>
<evidence type="ECO:0000256" key="3">
    <source>
        <dbReference type="ARBA" id="ARBA00001974"/>
    </source>
</evidence>